<accession>A0A1D7V3I3</accession>
<keyword evidence="2" id="KW-0472">Membrane</keyword>
<dbReference type="RefSeq" id="WP_069609589.1">
    <property type="nucleotide sequence ID" value="NZ_CP015218.1"/>
</dbReference>
<dbReference type="EMBL" id="CP015218">
    <property type="protein sequence ID" value="AOP36369.1"/>
    <property type="molecule type" value="Genomic_DNA"/>
</dbReference>
<evidence type="ECO:0000313" key="4">
    <source>
        <dbReference type="Proteomes" id="UP000094197"/>
    </source>
</evidence>
<sequence length="463" mass="52464">MQEELLNKSIDEIDKTDNIEIGPFELSNVYAGNKKLYKLLDPENQDFEFKVSENRYVIEFKEIIFINAIKVASKTGDSHKIEFLINSISDGKEYGIRPKERINEAETLYEINQVVNKIQFTGNKPLWDITSIKITKVEIQGILIREIENTFKAFKRITELRKESLSEIRGSLDELKKSEIKITTEVNKLAVSRGELINEIDGRKAENNIIITETKKLVEDKKIAQDALAETEATLSKKEERLTQLNDSESKLISAISTKKSESESLQASVNKLNIELKSLKRSISMFSNEFSSFFKQSNLYIFIYAALSALPVYIIYQILSGLYDGTIELAVVYKTIPNLNVANIFITRLPFVLIAGAIIQSCYYIAKILILKIFDIQNEKLAVSKLSIVAQNIAENSSVGTEVSEDKVLEANIYLRMELLKKYLEKEIGKDYVYNARDKSILDQIGSSLPKPSLPKSAPPTS</sequence>
<organism evidence="3 4">
    <name type="scientific">Leptospira tipperaryensis</name>
    <dbReference type="NCBI Taxonomy" id="2564040"/>
    <lineage>
        <taxon>Bacteria</taxon>
        <taxon>Pseudomonadati</taxon>
        <taxon>Spirochaetota</taxon>
        <taxon>Spirochaetia</taxon>
        <taxon>Leptospirales</taxon>
        <taxon>Leptospiraceae</taxon>
        <taxon>Leptospira</taxon>
    </lineage>
</organism>
<dbReference type="Proteomes" id="UP000094197">
    <property type="component" value="Chromosome 2"/>
</dbReference>
<dbReference type="KEGG" id="laj:A0128_20335"/>
<dbReference type="OrthoDB" id="8419177at2"/>
<feature type="transmembrane region" description="Helical" evidence="2">
    <location>
        <begin position="300"/>
        <end position="320"/>
    </location>
</feature>
<reference evidence="3 4" key="1">
    <citation type="submission" date="2016-04" db="EMBL/GenBank/DDBJ databases">
        <title>Complete genome seqeunce of Leptospira alstonii serovar Room22.</title>
        <authorList>
            <person name="Nally J.E."/>
            <person name="Bayles D.O."/>
            <person name="Hurley D."/>
            <person name="Fanning S."/>
            <person name="McMahon B.J."/>
            <person name="Arent Z."/>
        </authorList>
    </citation>
    <scope>NUCLEOTIDE SEQUENCE [LARGE SCALE GENOMIC DNA]</scope>
    <source>
        <strain evidence="3 4">GWTS #1</strain>
    </source>
</reference>
<keyword evidence="2" id="KW-1133">Transmembrane helix</keyword>
<feature type="coiled-coil region" evidence="1">
    <location>
        <begin position="221"/>
        <end position="290"/>
    </location>
</feature>
<keyword evidence="2" id="KW-0812">Transmembrane</keyword>
<proteinExistence type="predicted"/>
<evidence type="ECO:0000313" key="3">
    <source>
        <dbReference type="EMBL" id="AOP36369.1"/>
    </source>
</evidence>
<protein>
    <submittedName>
        <fullName evidence="3">Uncharacterized protein</fullName>
    </submittedName>
</protein>
<dbReference type="AlphaFoldDB" id="A0A1D7V3I3"/>
<evidence type="ECO:0000256" key="2">
    <source>
        <dbReference type="SAM" id="Phobius"/>
    </source>
</evidence>
<gene>
    <name evidence="3" type="ORF">A0128_20335</name>
</gene>
<feature type="transmembrane region" description="Helical" evidence="2">
    <location>
        <begin position="340"/>
        <end position="367"/>
    </location>
</feature>
<keyword evidence="1" id="KW-0175">Coiled coil</keyword>
<name>A0A1D7V3I3_9LEPT</name>
<keyword evidence="4" id="KW-1185">Reference proteome</keyword>
<evidence type="ECO:0000256" key="1">
    <source>
        <dbReference type="SAM" id="Coils"/>
    </source>
</evidence>